<name>A0A4R1NIA0_9GAMM</name>
<evidence type="ECO:0000256" key="3">
    <source>
        <dbReference type="ARBA" id="ARBA00022801"/>
    </source>
</evidence>
<comment type="caution">
    <text evidence="9">The sequence shown here is derived from an EMBL/GenBank/DDBJ whole genome shotgun (WGS) entry which is preliminary data.</text>
</comment>
<dbReference type="GO" id="GO:0008448">
    <property type="term" value="F:N-acetylglucosamine-6-phosphate deacetylase activity"/>
    <property type="evidence" value="ECO:0007669"/>
    <property type="project" value="InterPro"/>
</dbReference>
<dbReference type="SUPFAM" id="SSF51556">
    <property type="entry name" value="Metallo-dependent hydrolases"/>
    <property type="match status" value="1"/>
</dbReference>
<dbReference type="GO" id="GO:0006046">
    <property type="term" value="P:N-acetylglucosamine catabolic process"/>
    <property type="evidence" value="ECO:0007669"/>
    <property type="project" value="TreeGrafter"/>
</dbReference>
<evidence type="ECO:0000313" key="9">
    <source>
        <dbReference type="EMBL" id="TCL06779.1"/>
    </source>
</evidence>
<proteinExistence type="inferred from homology"/>
<feature type="binding site" evidence="7">
    <location>
        <position position="122"/>
    </location>
    <ligand>
        <name>Zn(2+)</name>
        <dbReference type="ChEBI" id="CHEBI:29105"/>
    </ligand>
</feature>
<evidence type="ECO:0000256" key="6">
    <source>
        <dbReference type="PIRSR" id="PIRSR038994-2"/>
    </source>
</evidence>
<accession>A0A4R1NIA0</accession>
<evidence type="ECO:0000256" key="1">
    <source>
        <dbReference type="ARBA" id="ARBA00010716"/>
    </source>
</evidence>
<feature type="binding site" evidence="6">
    <location>
        <begin position="214"/>
        <end position="215"/>
    </location>
    <ligand>
        <name>substrate</name>
    </ligand>
</feature>
<evidence type="ECO:0000313" key="10">
    <source>
        <dbReference type="Proteomes" id="UP000294555"/>
    </source>
</evidence>
<reference evidence="9 10" key="1">
    <citation type="submission" date="2019-02" db="EMBL/GenBank/DDBJ databases">
        <title>Investigation of anaerobic lignin degradation for improved lignocellulosic biofuels.</title>
        <authorList>
            <person name="Deangelis K."/>
        </authorList>
    </citation>
    <scope>NUCLEOTIDE SEQUENCE [LARGE SCALE GENOMIC DNA]</scope>
    <source>
        <strain evidence="9 10">159R</strain>
    </source>
</reference>
<keyword evidence="2 7" id="KW-0479">Metal-binding</keyword>
<dbReference type="PANTHER" id="PTHR11113">
    <property type="entry name" value="N-ACETYLGLUCOSAMINE-6-PHOSPHATE DEACETYLASE"/>
    <property type="match status" value="1"/>
</dbReference>
<feature type="domain" description="Amidohydrolase-related" evidence="8">
    <location>
        <begin position="40"/>
        <end position="361"/>
    </location>
</feature>
<feature type="binding site" evidence="6">
    <location>
        <begin position="305"/>
        <end position="307"/>
    </location>
    <ligand>
        <name>substrate</name>
    </ligand>
</feature>
<dbReference type="InterPro" id="IPR003764">
    <property type="entry name" value="GlcNAc_6-P_deAcase"/>
</dbReference>
<dbReference type="EMBL" id="SJOI01000001">
    <property type="protein sequence ID" value="TCL06779.1"/>
    <property type="molecule type" value="Genomic_DNA"/>
</dbReference>
<keyword evidence="4" id="KW-0119">Carbohydrate metabolism</keyword>
<gene>
    <name evidence="9" type="ORF">EZJ58_5071</name>
</gene>
<dbReference type="RefSeq" id="WP_132926450.1">
    <property type="nucleotide sequence ID" value="NZ_SJOI01000001.1"/>
</dbReference>
<dbReference type="Proteomes" id="UP000294555">
    <property type="component" value="Unassembled WGS sequence"/>
</dbReference>
<feature type="binding site" evidence="6">
    <location>
        <position position="135"/>
    </location>
    <ligand>
        <name>substrate</name>
    </ligand>
</feature>
<dbReference type="InterPro" id="IPR006680">
    <property type="entry name" value="Amidohydro-rel"/>
</dbReference>
<dbReference type="PANTHER" id="PTHR11113:SF14">
    <property type="entry name" value="N-ACETYLGLUCOSAMINE-6-PHOSPHATE DEACETYLASE"/>
    <property type="match status" value="1"/>
</dbReference>
<dbReference type="Gene3D" id="3.20.20.140">
    <property type="entry name" value="Metal-dependent hydrolases"/>
    <property type="match status" value="1"/>
</dbReference>
<dbReference type="InterPro" id="IPR032466">
    <property type="entry name" value="Metal_Hydrolase"/>
</dbReference>
<feature type="binding site" evidence="7">
    <location>
        <position position="211"/>
    </location>
    <ligand>
        <name>Zn(2+)</name>
        <dbReference type="ChEBI" id="CHEBI:29105"/>
    </ligand>
</feature>
<keyword evidence="3 4" id="KW-0378">Hydrolase</keyword>
<dbReference type="Pfam" id="PF01979">
    <property type="entry name" value="Amidohydro_1"/>
    <property type="match status" value="1"/>
</dbReference>
<feature type="binding site" evidence="6">
    <location>
        <position position="246"/>
    </location>
    <ligand>
        <name>substrate</name>
    </ligand>
</feature>
<feature type="binding site" evidence="7">
    <location>
        <position position="190"/>
    </location>
    <ligand>
        <name>Zn(2+)</name>
        <dbReference type="ChEBI" id="CHEBI:29105"/>
    </ligand>
</feature>
<sequence length="385" mass="41496">MDKVCLRGRDYRDLAAVEIHAEHGVICQIRPLPQDDALPIIAPGLVDLQINGFAGVDFNHYPINEESVLAVTRRLWQEGVTTFLPTVITNNDDDTEQMVRGIANARRRFAAVGYGVAGIHLEGPFISAEDGPRGAHDRTLVKAPDWSLFQRWQKAARGDIRLLTLAPEWPGSAAFIRNCVQEGVTVSLGHTGADAAQIAAAVEAGASMSTHLGNGAHLLLPRHPNYIWEQLAQDKLWCAMIGDGEHLPMSVLKVFMRVKRQRAFLVSDTTSLAGMPPGRYQLHIGGDVVLSEQGRLSLADNPGLLAGSARSLLYGVNALITAGMASRHEAWDMASVRPAAMLDLPAKGGLAVGSPLDAALLGENGTGELKVLSTYAQGECVWREQ</sequence>
<evidence type="ECO:0000256" key="4">
    <source>
        <dbReference type="PIRNR" id="PIRNR038994"/>
    </source>
</evidence>
<evidence type="ECO:0000256" key="7">
    <source>
        <dbReference type="PIRSR" id="PIRSR038994-3"/>
    </source>
</evidence>
<organism evidence="9 10">
    <name type="scientific">Sodalis ligni</name>
    <dbReference type="NCBI Taxonomy" id="2697027"/>
    <lineage>
        <taxon>Bacteria</taxon>
        <taxon>Pseudomonadati</taxon>
        <taxon>Pseudomonadota</taxon>
        <taxon>Gammaproteobacteria</taxon>
        <taxon>Enterobacterales</taxon>
        <taxon>Bruguierivoracaceae</taxon>
        <taxon>Sodalis</taxon>
    </lineage>
</organism>
<evidence type="ECO:0000259" key="8">
    <source>
        <dbReference type="Pfam" id="PF01979"/>
    </source>
</evidence>
<protein>
    <submittedName>
        <fullName evidence="9">N-acetylglucosamine-6-phosphate deacetylase</fullName>
    </submittedName>
</protein>
<feature type="binding site" evidence="6">
    <location>
        <position position="222"/>
    </location>
    <ligand>
        <name>substrate</name>
    </ligand>
</feature>
<dbReference type="PIRSF" id="PIRSF038994">
    <property type="entry name" value="NagA"/>
    <property type="match status" value="1"/>
</dbReference>
<feature type="active site" description="Proton donor/acceptor" evidence="5">
    <location>
        <position position="268"/>
    </location>
</feature>
<dbReference type="GO" id="GO:0046872">
    <property type="term" value="F:metal ion binding"/>
    <property type="evidence" value="ECO:0007669"/>
    <property type="project" value="UniProtKB-KW"/>
</dbReference>
<comment type="cofactor">
    <cofactor evidence="7">
        <name>a divalent metal cation</name>
        <dbReference type="ChEBI" id="CHEBI:60240"/>
    </cofactor>
    <text evidence="7">Binds 1 divalent metal cation per subunit.</text>
</comment>
<evidence type="ECO:0000256" key="2">
    <source>
        <dbReference type="ARBA" id="ARBA00022723"/>
    </source>
</evidence>
<evidence type="ECO:0000256" key="5">
    <source>
        <dbReference type="PIRSR" id="PIRSR038994-1"/>
    </source>
</evidence>
<comment type="similarity">
    <text evidence="1 4">Belongs to the metallo-dependent hydrolases superfamily. NagA family.</text>
</comment>
<keyword evidence="10" id="KW-1185">Reference proteome</keyword>
<dbReference type="AlphaFoldDB" id="A0A4R1NIA0"/>
<dbReference type="OrthoDB" id="9776488at2"/>